<dbReference type="EMBL" id="MT141779">
    <property type="protein sequence ID" value="QJA70277.1"/>
    <property type="molecule type" value="Genomic_DNA"/>
</dbReference>
<evidence type="ECO:0000313" key="4">
    <source>
        <dbReference type="EMBL" id="QJA94370.1"/>
    </source>
</evidence>
<dbReference type="AlphaFoldDB" id="A0A6M3JN44"/>
<dbReference type="InterPro" id="IPR044925">
    <property type="entry name" value="His-Me_finger_sf"/>
</dbReference>
<evidence type="ECO:0000313" key="3">
    <source>
        <dbReference type="EMBL" id="QJA70277.1"/>
    </source>
</evidence>
<keyword evidence="3" id="KW-0255">Endonuclease</keyword>
<dbReference type="Pfam" id="PF13392">
    <property type="entry name" value="HNH_3"/>
    <property type="match status" value="1"/>
</dbReference>
<dbReference type="InterPro" id="IPR044930">
    <property type="entry name" value="Homing_endonuclease_His-Me"/>
</dbReference>
<keyword evidence="3" id="KW-0378">Hydrolase</keyword>
<evidence type="ECO:0000259" key="2">
    <source>
        <dbReference type="Pfam" id="PF13392"/>
    </source>
</evidence>
<dbReference type="Gene3D" id="3.90.75.10">
    <property type="entry name" value="Homing Intron 3 (I-ppo) Encoded Endonuclease, Chain A"/>
    <property type="match status" value="1"/>
</dbReference>
<reference evidence="3" key="1">
    <citation type="submission" date="2020-03" db="EMBL/GenBank/DDBJ databases">
        <title>The deep terrestrial virosphere.</title>
        <authorList>
            <person name="Holmfeldt K."/>
            <person name="Nilsson E."/>
            <person name="Simone D."/>
            <person name="Lopez-Fernandez M."/>
            <person name="Wu X."/>
            <person name="de Brujin I."/>
            <person name="Lundin D."/>
            <person name="Andersson A."/>
            <person name="Bertilsson S."/>
            <person name="Dopson M."/>
        </authorList>
    </citation>
    <scope>NUCLEOTIDE SEQUENCE</scope>
    <source>
        <strain evidence="3">MM415A03847</strain>
        <strain evidence="4">MM415B03876</strain>
    </source>
</reference>
<feature type="region of interest" description="Disordered" evidence="1">
    <location>
        <begin position="122"/>
        <end position="145"/>
    </location>
</feature>
<dbReference type="SUPFAM" id="SSF54060">
    <property type="entry name" value="His-Me finger endonucleases"/>
    <property type="match status" value="1"/>
</dbReference>
<sequence>MISIADITEKIQGYFWAKVNKTDGCWEWMATKAQGKWPYGNMRVGKRSKVLVHRVSWMIHFGNIPEVMQVCHHCDNPSCVRPDHLFLGTQKQNIRDCIAKGRFMTDDRAMVMADPEVRAKMGAKGDRNGARTHPEKVKRGKGHERAKLTESDVRQIRRLYRRGEYGYIRLGNRFGVSSGAIRSILHRKNWKHVV</sequence>
<dbReference type="EMBL" id="MT143226">
    <property type="protein sequence ID" value="QJA94370.1"/>
    <property type="molecule type" value="Genomic_DNA"/>
</dbReference>
<name>A0A6M3JN44_9ZZZZ</name>
<gene>
    <name evidence="3" type="ORF">MM415A03847_0005</name>
    <name evidence="4" type="ORF">MM415B03876_0006</name>
</gene>
<accession>A0A6M3JN44</accession>
<keyword evidence="3" id="KW-0540">Nuclease</keyword>
<protein>
    <submittedName>
        <fullName evidence="3">Putative homing endonuclease</fullName>
    </submittedName>
</protein>
<proteinExistence type="predicted"/>
<dbReference type="GO" id="GO:0004519">
    <property type="term" value="F:endonuclease activity"/>
    <property type="evidence" value="ECO:0007669"/>
    <property type="project" value="UniProtKB-KW"/>
</dbReference>
<dbReference type="InterPro" id="IPR003615">
    <property type="entry name" value="HNH_nuc"/>
</dbReference>
<organism evidence="3">
    <name type="scientific">viral metagenome</name>
    <dbReference type="NCBI Taxonomy" id="1070528"/>
    <lineage>
        <taxon>unclassified sequences</taxon>
        <taxon>metagenomes</taxon>
        <taxon>organismal metagenomes</taxon>
    </lineage>
</organism>
<feature type="domain" description="HNH nuclease" evidence="2">
    <location>
        <begin position="51"/>
        <end position="93"/>
    </location>
</feature>
<evidence type="ECO:0000256" key="1">
    <source>
        <dbReference type="SAM" id="MobiDB-lite"/>
    </source>
</evidence>